<reference evidence="2" key="2">
    <citation type="submission" date="2021-02" db="EMBL/GenBank/DDBJ databases">
        <authorList>
            <person name="Kimball J.A."/>
            <person name="Haas M.W."/>
            <person name="Macchietto M."/>
            <person name="Kono T."/>
            <person name="Duquette J."/>
            <person name="Shao M."/>
        </authorList>
    </citation>
    <scope>NUCLEOTIDE SEQUENCE</scope>
    <source>
        <tissue evidence="2">Fresh leaf tissue</tissue>
    </source>
</reference>
<keyword evidence="3" id="KW-1185">Reference proteome</keyword>
<comment type="caution">
    <text evidence="2">The sequence shown here is derived from an EMBL/GenBank/DDBJ whole genome shotgun (WGS) entry which is preliminary data.</text>
</comment>
<gene>
    <name evidence="2" type="ORF">GUJ93_ZPchr0001g32971</name>
</gene>
<evidence type="ECO:0000313" key="3">
    <source>
        <dbReference type="Proteomes" id="UP000729402"/>
    </source>
</evidence>
<organism evidence="2 3">
    <name type="scientific">Zizania palustris</name>
    <name type="common">Northern wild rice</name>
    <dbReference type="NCBI Taxonomy" id="103762"/>
    <lineage>
        <taxon>Eukaryota</taxon>
        <taxon>Viridiplantae</taxon>
        <taxon>Streptophyta</taxon>
        <taxon>Embryophyta</taxon>
        <taxon>Tracheophyta</taxon>
        <taxon>Spermatophyta</taxon>
        <taxon>Magnoliopsida</taxon>
        <taxon>Liliopsida</taxon>
        <taxon>Poales</taxon>
        <taxon>Poaceae</taxon>
        <taxon>BOP clade</taxon>
        <taxon>Oryzoideae</taxon>
        <taxon>Oryzeae</taxon>
        <taxon>Zizaniinae</taxon>
        <taxon>Zizania</taxon>
    </lineage>
</organism>
<accession>A0A8J5RTH1</accession>
<evidence type="ECO:0000313" key="2">
    <source>
        <dbReference type="EMBL" id="KAG8053159.1"/>
    </source>
</evidence>
<dbReference type="AlphaFoldDB" id="A0A8J5RTH1"/>
<dbReference type="EMBL" id="JAAALK010000288">
    <property type="protein sequence ID" value="KAG8053159.1"/>
    <property type="molecule type" value="Genomic_DNA"/>
</dbReference>
<protein>
    <submittedName>
        <fullName evidence="2">Uncharacterized protein</fullName>
    </submittedName>
</protein>
<feature type="region of interest" description="Disordered" evidence="1">
    <location>
        <begin position="27"/>
        <end position="47"/>
    </location>
</feature>
<evidence type="ECO:0000256" key="1">
    <source>
        <dbReference type="SAM" id="MobiDB-lite"/>
    </source>
</evidence>
<name>A0A8J5RTH1_ZIZPA</name>
<sequence length="100" mass="11154">MNVPDPAAQTAHDRNLMAWGIRGRDLSVQDAHGQDPPTRGAHGLDPQSNTAWSLDLLPWWVERGEAREERMWLTGGEGNNHYVLVQVGMGGWSSPRKEVK</sequence>
<reference evidence="2" key="1">
    <citation type="journal article" date="2021" name="bioRxiv">
        <title>Whole Genome Assembly and Annotation of Northern Wild Rice, Zizania palustris L., Supports a Whole Genome Duplication in the Zizania Genus.</title>
        <authorList>
            <person name="Haas M."/>
            <person name="Kono T."/>
            <person name="Macchietto M."/>
            <person name="Millas R."/>
            <person name="McGilp L."/>
            <person name="Shao M."/>
            <person name="Duquette J."/>
            <person name="Hirsch C.N."/>
            <person name="Kimball J."/>
        </authorList>
    </citation>
    <scope>NUCLEOTIDE SEQUENCE</scope>
    <source>
        <tissue evidence="2">Fresh leaf tissue</tissue>
    </source>
</reference>
<proteinExistence type="predicted"/>
<dbReference type="Proteomes" id="UP000729402">
    <property type="component" value="Unassembled WGS sequence"/>
</dbReference>